<reference evidence="8" key="1">
    <citation type="journal article" date="2020" name="Stud. Mycol.">
        <title>101 Dothideomycetes genomes: a test case for predicting lifestyles and emergence of pathogens.</title>
        <authorList>
            <person name="Haridas S."/>
            <person name="Albert R."/>
            <person name="Binder M."/>
            <person name="Bloem J."/>
            <person name="Labutti K."/>
            <person name="Salamov A."/>
            <person name="Andreopoulos B."/>
            <person name="Baker S."/>
            <person name="Barry K."/>
            <person name="Bills G."/>
            <person name="Bluhm B."/>
            <person name="Cannon C."/>
            <person name="Castanera R."/>
            <person name="Culley D."/>
            <person name="Daum C."/>
            <person name="Ezra D."/>
            <person name="Gonzalez J."/>
            <person name="Henrissat B."/>
            <person name="Kuo A."/>
            <person name="Liang C."/>
            <person name="Lipzen A."/>
            <person name="Lutzoni F."/>
            <person name="Magnuson J."/>
            <person name="Mondo S."/>
            <person name="Nolan M."/>
            <person name="Ohm R."/>
            <person name="Pangilinan J."/>
            <person name="Park H.-J."/>
            <person name="Ramirez L."/>
            <person name="Alfaro M."/>
            <person name="Sun H."/>
            <person name="Tritt A."/>
            <person name="Yoshinaga Y."/>
            <person name="Zwiers L.-H."/>
            <person name="Turgeon B."/>
            <person name="Goodwin S."/>
            <person name="Spatafora J."/>
            <person name="Crous P."/>
            <person name="Grigoriev I."/>
        </authorList>
    </citation>
    <scope>NUCLEOTIDE SEQUENCE</scope>
    <source>
        <strain evidence="8">CBS 115976</strain>
    </source>
</reference>
<evidence type="ECO:0000256" key="7">
    <source>
        <dbReference type="SAM" id="Phobius"/>
    </source>
</evidence>
<feature type="transmembrane region" description="Helical" evidence="7">
    <location>
        <begin position="52"/>
        <end position="77"/>
    </location>
</feature>
<dbReference type="PIRSF" id="PIRSF006060">
    <property type="entry name" value="AA_transporter"/>
    <property type="match status" value="1"/>
</dbReference>
<feature type="transmembrane region" description="Helical" evidence="7">
    <location>
        <begin position="182"/>
        <end position="202"/>
    </location>
</feature>
<feature type="transmembrane region" description="Helical" evidence="7">
    <location>
        <begin position="248"/>
        <end position="266"/>
    </location>
</feature>
<dbReference type="Gene3D" id="1.20.1740.10">
    <property type="entry name" value="Amino acid/polyamine transporter I"/>
    <property type="match status" value="1"/>
</dbReference>
<dbReference type="Proteomes" id="UP000799302">
    <property type="component" value="Unassembled WGS sequence"/>
</dbReference>
<sequence>MDNSELFKHEGSDHHHVKNETESRSSDFEEGAGGVDATDMYRMGKEQQFRRIFRVSTMMFFTSMVQSTWEIILIAPIGGIINGGLAGLFWSYIWTFVGFVFIVLSLAEMASMAPTSGGQYHWVSEFAPRRQQRFLSYMSGWMATLSWQAGSAGGSFLIGTLIQGCLTAYKPTYIAERWQGTLFVFAVAALEGFVNILLVNWLPWLQTVMIFPHGLGWIAVIGFLVALSPKASAHDVFLNFTSNGGWEPIGLSLMVGQITSVYFMILSDSAAHLAEEVKTASRAVPQAMIWSFFSNMLVGFFILITFIFCMPDINSILDPTINPSGSALLYVFQKASYWGAIPLLVIILLVMITGIIDSNASTSRQTFAFARDGGLPFKRFLAKVTKSPGGTPVPMNSIIVTCIISCLLSLINIGSSVAFNAIISLQLMALMATYSISIGCVLWQRTVNGGAHLPYARWSLGSFGTPVNAIAFVYSIFIFFWTGWPGAADPTLQTFNWSPVMFGGVLILSLVYYVIYGRTHYKGPVVLVRSGAGVSHSGGSF</sequence>
<proteinExistence type="predicted"/>
<dbReference type="GO" id="GO:0022857">
    <property type="term" value="F:transmembrane transporter activity"/>
    <property type="evidence" value="ECO:0007669"/>
    <property type="project" value="InterPro"/>
</dbReference>
<dbReference type="PANTHER" id="PTHR45649">
    <property type="entry name" value="AMINO-ACID PERMEASE BAT1"/>
    <property type="match status" value="1"/>
</dbReference>
<dbReference type="GO" id="GO:0016020">
    <property type="term" value="C:membrane"/>
    <property type="evidence" value="ECO:0007669"/>
    <property type="project" value="UniProtKB-SubCell"/>
</dbReference>
<evidence type="ECO:0000313" key="8">
    <source>
        <dbReference type="EMBL" id="KAF2671807.1"/>
    </source>
</evidence>
<gene>
    <name evidence="8" type="ORF">BT63DRAFT_445924</name>
</gene>
<organism evidence="8 9">
    <name type="scientific">Microthyrium microscopicum</name>
    <dbReference type="NCBI Taxonomy" id="703497"/>
    <lineage>
        <taxon>Eukaryota</taxon>
        <taxon>Fungi</taxon>
        <taxon>Dikarya</taxon>
        <taxon>Ascomycota</taxon>
        <taxon>Pezizomycotina</taxon>
        <taxon>Dothideomycetes</taxon>
        <taxon>Dothideomycetes incertae sedis</taxon>
        <taxon>Microthyriales</taxon>
        <taxon>Microthyriaceae</taxon>
        <taxon>Microthyrium</taxon>
    </lineage>
</organism>
<evidence type="ECO:0000256" key="4">
    <source>
        <dbReference type="ARBA" id="ARBA00022989"/>
    </source>
</evidence>
<dbReference type="InterPro" id="IPR002293">
    <property type="entry name" value="AA/rel_permease1"/>
</dbReference>
<dbReference type="PANTHER" id="PTHR45649:SF4">
    <property type="entry name" value="TRANSPORTER, PUTATIVE (EUROFUNG)-RELATED"/>
    <property type="match status" value="1"/>
</dbReference>
<keyword evidence="3 7" id="KW-0812">Transmembrane</keyword>
<evidence type="ECO:0000313" key="9">
    <source>
        <dbReference type="Proteomes" id="UP000799302"/>
    </source>
</evidence>
<keyword evidence="5 7" id="KW-0472">Membrane</keyword>
<dbReference type="EMBL" id="MU004232">
    <property type="protein sequence ID" value="KAF2671807.1"/>
    <property type="molecule type" value="Genomic_DNA"/>
</dbReference>
<keyword evidence="9" id="KW-1185">Reference proteome</keyword>
<feature type="transmembrane region" description="Helical" evidence="7">
    <location>
        <begin position="496"/>
        <end position="515"/>
    </location>
</feature>
<feature type="compositionally biased region" description="Basic and acidic residues" evidence="6">
    <location>
        <begin position="1"/>
        <end position="27"/>
    </location>
</feature>
<dbReference type="AlphaFoldDB" id="A0A6A6UK14"/>
<evidence type="ECO:0000256" key="2">
    <source>
        <dbReference type="ARBA" id="ARBA00022448"/>
    </source>
</evidence>
<feature type="transmembrane region" description="Helical" evidence="7">
    <location>
        <begin position="209"/>
        <end position="228"/>
    </location>
</feature>
<evidence type="ECO:0000256" key="5">
    <source>
        <dbReference type="ARBA" id="ARBA00023136"/>
    </source>
</evidence>
<comment type="subcellular location">
    <subcellularLocation>
        <location evidence="1">Membrane</location>
        <topology evidence="1">Multi-pass membrane protein</topology>
    </subcellularLocation>
</comment>
<protein>
    <submittedName>
        <fullName evidence="8">Amino acid transporter</fullName>
    </submittedName>
</protein>
<feature type="transmembrane region" description="Helical" evidence="7">
    <location>
        <begin position="287"/>
        <end position="308"/>
    </location>
</feature>
<keyword evidence="4 7" id="KW-1133">Transmembrane helix</keyword>
<feature type="transmembrane region" description="Helical" evidence="7">
    <location>
        <begin position="89"/>
        <end position="113"/>
    </location>
</feature>
<feature type="transmembrane region" description="Helical" evidence="7">
    <location>
        <begin position="463"/>
        <end position="484"/>
    </location>
</feature>
<name>A0A6A6UK14_9PEZI</name>
<accession>A0A6A6UK14</accession>
<feature type="transmembrane region" description="Helical" evidence="7">
    <location>
        <begin position="393"/>
        <end position="411"/>
    </location>
</feature>
<feature type="transmembrane region" description="Helical" evidence="7">
    <location>
        <begin position="134"/>
        <end position="162"/>
    </location>
</feature>
<evidence type="ECO:0000256" key="3">
    <source>
        <dbReference type="ARBA" id="ARBA00022692"/>
    </source>
</evidence>
<feature type="transmembrane region" description="Helical" evidence="7">
    <location>
        <begin position="417"/>
        <end position="443"/>
    </location>
</feature>
<evidence type="ECO:0000256" key="6">
    <source>
        <dbReference type="SAM" id="MobiDB-lite"/>
    </source>
</evidence>
<dbReference type="Pfam" id="PF13520">
    <property type="entry name" value="AA_permease_2"/>
    <property type="match status" value="1"/>
</dbReference>
<keyword evidence="2" id="KW-0813">Transport</keyword>
<dbReference type="OrthoDB" id="3257095at2759"/>
<feature type="transmembrane region" description="Helical" evidence="7">
    <location>
        <begin position="335"/>
        <end position="356"/>
    </location>
</feature>
<feature type="region of interest" description="Disordered" evidence="6">
    <location>
        <begin position="1"/>
        <end position="33"/>
    </location>
</feature>
<evidence type="ECO:0000256" key="1">
    <source>
        <dbReference type="ARBA" id="ARBA00004141"/>
    </source>
</evidence>